<dbReference type="AlphaFoldDB" id="A0A7C2CLQ2"/>
<evidence type="ECO:0000313" key="1">
    <source>
        <dbReference type="EMBL" id="HGK23402.1"/>
    </source>
</evidence>
<gene>
    <name evidence="1" type="ORF">ENU78_02960</name>
</gene>
<reference evidence="1" key="1">
    <citation type="journal article" date="2020" name="mSystems">
        <title>Genome- and Community-Level Interaction Insights into Carbon Utilization and Element Cycling Functions of Hydrothermarchaeota in Hydrothermal Sediment.</title>
        <authorList>
            <person name="Zhou Z."/>
            <person name="Liu Y."/>
            <person name="Xu W."/>
            <person name="Pan J."/>
            <person name="Luo Z.H."/>
            <person name="Li M."/>
        </authorList>
    </citation>
    <scope>NUCLEOTIDE SEQUENCE [LARGE SCALE GENOMIC DNA]</scope>
    <source>
        <strain evidence="1">SpSt-70</strain>
    </source>
</reference>
<dbReference type="Gene3D" id="3.60.15.10">
    <property type="entry name" value="Ribonuclease Z/Hydroxyacylglutathione hydrolase-like"/>
    <property type="match status" value="1"/>
</dbReference>
<dbReference type="Pfam" id="PF13483">
    <property type="entry name" value="Lactamase_B_3"/>
    <property type="match status" value="1"/>
</dbReference>
<dbReference type="PANTHER" id="PTHR42967:SF1">
    <property type="entry name" value="MBL FOLD METALLO-HYDROLASE"/>
    <property type="match status" value="1"/>
</dbReference>
<dbReference type="InterPro" id="IPR036866">
    <property type="entry name" value="RibonucZ/Hydroxyglut_hydro"/>
</dbReference>
<dbReference type="EMBL" id="DTDV01000007">
    <property type="protein sequence ID" value="HGK23402.1"/>
    <property type="molecule type" value="Genomic_DNA"/>
</dbReference>
<dbReference type="PANTHER" id="PTHR42967">
    <property type="entry name" value="METAL DEPENDENT HYDROLASE"/>
    <property type="match status" value="1"/>
</dbReference>
<dbReference type="OMA" id="IIPMHYK"/>
<accession>A0A7C2CLQ2</accession>
<proteinExistence type="predicted"/>
<sequence length="212" mass="23967">MRIRWYGHACFLFINSEGKKILTDPFDSSVGYPLPDVEPDIVTVSHEHFDHNAVHILKGNPIVVQGEGETQINNVKIKGFNTFHDEEGGKKRGVNTIYLIETDEIKILHLGDLGHVLTNEYKEKVGEVNILCIPVGGTFTIDASSAIKVVELIKPNIVIPMHYKTPHLKFDLAKVDDFVNEVSYPVKRFEEKEIEVNKNNIPSSTEVWVLSY</sequence>
<dbReference type="GO" id="GO:0016787">
    <property type="term" value="F:hydrolase activity"/>
    <property type="evidence" value="ECO:0007669"/>
    <property type="project" value="UniProtKB-KW"/>
</dbReference>
<comment type="caution">
    <text evidence="1">The sequence shown here is derived from an EMBL/GenBank/DDBJ whole genome shotgun (WGS) entry which is preliminary data.</text>
</comment>
<keyword evidence="1" id="KW-0378">Hydrolase</keyword>
<name>A0A7C2CLQ2_DICTH</name>
<organism evidence="1">
    <name type="scientific">Dictyoglomus thermophilum</name>
    <dbReference type="NCBI Taxonomy" id="14"/>
    <lineage>
        <taxon>Bacteria</taxon>
        <taxon>Pseudomonadati</taxon>
        <taxon>Dictyoglomota</taxon>
        <taxon>Dictyoglomia</taxon>
        <taxon>Dictyoglomales</taxon>
        <taxon>Dictyoglomaceae</taxon>
        <taxon>Dictyoglomus</taxon>
    </lineage>
</organism>
<dbReference type="SUPFAM" id="SSF56281">
    <property type="entry name" value="Metallo-hydrolase/oxidoreductase"/>
    <property type="match status" value="1"/>
</dbReference>
<dbReference type="RefSeq" id="WP_012548428.1">
    <property type="nucleotide sequence ID" value="NZ_VTFL01000004.1"/>
</dbReference>
<protein>
    <submittedName>
        <fullName evidence="1">MBL fold metallo-hydrolase</fullName>
    </submittedName>
</protein>